<name>A0A6V7NS88_ANACO</name>
<evidence type="ECO:0000313" key="1">
    <source>
        <dbReference type="EMBL" id="CAD1821470.1"/>
    </source>
</evidence>
<dbReference type="AlphaFoldDB" id="A0A6V7NS88"/>
<dbReference type="EMBL" id="LR862141">
    <property type="protein sequence ID" value="CAD1821470.1"/>
    <property type="molecule type" value="Genomic_DNA"/>
</dbReference>
<reference evidence="1" key="1">
    <citation type="submission" date="2020-07" db="EMBL/GenBank/DDBJ databases">
        <authorList>
            <person name="Lin J."/>
        </authorList>
    </citation>
    <scope>NUCLEOTIDE SEQUENCE</scope>
</reference>
<accession>A0A6V7NS88</accession>
<protein>
    <recommendedName>
        <fullName evidence="2">Protein FAR1-RELATED SEQUENCE</fullName>
    </recommendedName>
</protein>
<sequence length="155" mass="17472">MFRGSTELDNANFGRFWVQPRIVFAAAVRSRLVVDLRSAGEEQWLNVVMENSSPTVIPLACTMHDANTTYQETTNAECTNLETNSEDIISNASVDRINEPYVGMGFNSLCDAENFYKVFAKQQVITFYNVGQRKQIEAIDVMDMKSVSKLILICL</sequence>
<gene>
    <name evidence="1" type="ORF">CB5_LOCUS4681</name>
</gene>
<evidence type="ECO:0008006" key="2">
    <source>
        <dbReference type="Google" id="ProtNLM"/>
    </source>
</evidence>
<proteinExistence type="predicted"/>
<organism evidence="1">
    <name type="scientific">Ananas comosus var. bracteatus</name>
    <name type="common">red pineapple</name>
    <dbReference type="NCBI Taxonomy" id="296719"/>
    <lineage>
        <taxon>Eukaryota</taxon>
        <taxon>Viridiplantae</taxon>
        <taxon>Streptophyta</taxon>
        <taxon>Embryophyta</taxon>
        <taxon>Tracheophyta</taxon>
        <taxon>Spermatophyta</taxon>
        <taxon>Magnoliopsida</taxon>
        <taxon>Liliopsida</taxon>
        <taxon>Poales</taxon>
        <taxon>Bromeliaceae</taxon>
        <taxon>Bromelioideae</taxon>
        <taxon>Ananas</taxon>
    </lineage>
</organism>